<evidence type="ECO:0000313" key="2">
    <source>
        <dbReference type="Proteomes" id="UP000030533"/>
    </source>
</evidence>
<dbReference type="Proteomes" id="UP000030533">
    <property type="component" value="Unassembled WGS sequence"/>
</dbReference>
<name>A0A0A2ARD0_PROMR</name>
<protein>
    <submittedName>
        <fullName evidence="1">Uncharacterized protein</fullName>
    </submittedName>
</protein>
<reference evidence="2" key="1">
    <citation type="journal article" date="2014" name="Sci. Data">
        <title>Genomes of diverse isolates of the marine cyanobacterium Prochlorococcus.</title>
        <authorList>
            <person name="Biller S."/>
            <person name="Berube P."/>
            <person name="Thompson J."/>
            <person name="Kelly L."/>
            <person name="Roggensack S."/>
            <person name="Awad L."/>
            <person name="Roache-Johnson K."/>
            <person name="Ding H."/>
            <person name="Giovannoni S.J."/>
            <person name="Moore L.R."/>
            <person name="Chisholm S.W."/>
        </authorList>
    </citation>
    <scope>NUCLEOTIDE SEQUENCE [LARGE SCALE GENOMIC DNA]</scope>
    <source>
        <strain evidence="2">MIT 9314</strain>
    </source>
</reference>
<sequence>MDLVEEEEAAMAVEIMAATEVAAMAVEIMAATEVAAMAVEIMAATEVAAMAVEIMDLIALTLINLLEQKVGRTEVMEILLITLNMKMVGSEEKGGYLMRAMLQTRQISNPSL</sequence>
<proteinExistence type="predicted"/>
<dbReference type="EMBL" id="JNAO01000003">
    <property type="protein sequence ID" value="KGG03065.1"/>
    <property type="molecule type" value="Genomic_DNA"/>
</dbReference>
<evidence type="ECO:0000313" key="1">
    <source>
        <dbReference type="EMBL" id="KGG03065.1"/>
    </source>
</evidence>
<dbReference type="AlphaFoldDB" id="A0A0A2ARD0"/>
<gene>
    <name evidence="1" type="ORF">EU98_0302</name>
</gene>
<organism evidence="1 2">
    <name type="scientific">Prochlorococcus marinus str. MIT 9314</name>
    <dbReference type="NCBI Taxonomy" id="167548"/>
    <lineage>
        <taxon>Bacteria</taxon>
        <taxon>Bacillati</taxon>
        <taxon>Cyanobacteriota</taxon>
        <taxon>Cyanophyceae</taxon>
        <taxon>Synechococcales</taxon>
        <taxon>Prochlorococcaceae</taxon>
        <taxon>Prochlorococcus</taxon>
    </lineage>
</organism>
<comment type="caution">
    <text evidence="1">The sequence shown here is derived from an EMBL/GenBank/DDBJ whole genome shotgun (WGS) entry which is preliminary data.</text>
</comment>
<accession>A0A0A2ARD0</accession>